<keyword evidence="5" id="KW-0862">Zinc</keyword>
<organism evidence="10 11">
    <name type="scientific">Eptatretus burgeri</name>
    <name type="common">Inshore hagfish</name>
    <dbReference type="NCBI Taxonomy" id="7764"/>
    <lineage>
        <taxon>Eukaryota</taxon>
        <taxon>Metazoa</taxon>
        <taxon>Chordata</taxon>
        <taxon>Craniata</taxon>
        <taxon>Vertebrata</taxon>
        <taxon>Cyclostomata</taxon>
        <taxon>Myxini</taxon>
        <taxon>Myxiniformes</taxon>
        <taxon>Myxinidae</taxon>
        <taxon>Eptatretinae</taxon>
        <taxon>Eptatretus</taxon>
    </lineage>
</organism>
<dbReference type="Proteomes" id="UP000694388">
    <property type="component" value="Unplaced"/>
</dbReference>
<dbReference type="SUPFAM" id="SSF90209">
    <property type="entry name" value="Ran binding protein zinc finger-like"/>
    <property type="match status" value="1"/>
</dbReference>
<dbReference type="SMART" id="SM00547">
    <property type="entry name" value="ZnF_RBZ"/>
    <property type="match status" value="1"/>
</dbReference>
<evidence type="ECO:0000256" key="7">
    <source>
        <dbReference type="ARBA" id="ARBA00023242"/>
    </source>
</evidence>
<dbReference type="InterPro" id="IPR036443">
    <property type="entry name" value="Znf_RanBP2_sf"/>
</dbReference>
<name>A0A8C4RBM1_EPTBU</name>
<dbReference type="GeneTree" id="ENSGT00730000111078"/>
<comment type="subcellular location">
    <subcellularLocation>
        <location evidence="1">Nucleus</location>
    </subcellularLocation>
</comment>
<proteinExistence type="predicted"/>
<dbReference type="Ensembl" id="ENSEBUT00000027828.1">
    <property type="protein sequence ID" value="ENSEBUP00000027252.1"/>
    <property type="gene ID" value="ENSEBUG00000016713.1"/>
</dbReference>
<dbReference type="Pfam" id="PF00641">
    <property type="entry name" value="Zn_ribbon_RanBP"/>
    <property type="match status" value="1"/>
</dbReference>
<sequence length="156" mass="17339">MMMMMMFAEKGQDARLMKTGGVEIGKALADKSKGLFSANDWQCRTCGNVNWARRMDCNMCGTPKYGKVEERTGSFTGHVGGFLRRSQVDPESSHGASDCPCSLRGWTTSSFIPSIHLRSPTPRFGLVWCAGQAWIRILDLVGSQLEHTIDLFLLCR</sequence>
<dbReference type="AlphaFoldDB" id="A0A8C4RBM1"/>
<evidence type="ECO:0000256" key="5">
    <source>
        <dbReference type="ARBA" id="ARBA00022833"/>
    </source>
</evidence>
<evidence type="ECO:0000256" key="4">
    <source>
        <dbReference type="ARBA" id="ARBA00022771"/>
    </source>
</evidence>
<dbReference type="FunFam" id="4.10.1060.10:FF:000004">
    <property type="entry name" value="Zinc finger Ran-binding domain-containing protein 2"/>
    <property type="match status" value="1"/>
</dbReference>
<dbReference type="GO" id="GO:0001530">
    <property type="term" value="F:lipopolysaccharide binding"/>
    <property type="evidence" value="ECO:0007669"/>
    <property type="project" value="TreeGrafter"/>
</dbReference>
<accession>A0A8C4RBM1</accession>
<dbReference type="InterPro" id="IPR001876">
    <property type="entry name" value="Znf_RanBP2"/>
</dbReference>
<keyword evidence="4 8" id="KW-0863">Zinc-finger</keyword>
<dbReference type="PROSITE" id="PS50199">
    <property type="entry name" value="ZF_RANBP2_2"/>
    <property type="match status" value="1"/>
</dbReference>
<keyword evidence="11" id="KW-1185">Reference proteome</keyword>
<evidence type="ECO:0000256" key="8">
    <source>
        <dbReference type="PROSITE-ProRule" id="PRU00322"/>
    </source>
</evidence>
<evidence type="ECO:0000313" key="10">
    <source>
        <dbReference type="Ensembl" id="ENSEBUP00000027252.1"/>
    </source>
</evidence>
<dbReference type="PANTHER" id="PTHR12999">
    <property type="entry name" value="ZINC FINGER RAN-BINDING DOMAIN-CONTAINING PROTEIN 2 ZRANB2-RELATED"/>
    <property type="match status" value="1"/>
</dbReference>
<protein>
    <recommendedName>
        <fullName evidence="9">RanBP2-type domain-containing protein</fullName>
    </recommendedName>
</protein>
<keyword evidence="6" id="KW-0694">RNA-binding</keyword>
<evidence type="ECO:0000256" key="1">
    <source>
        <dbReference type="ARBA" id="ARBA00004123"/>
    </source>
</evidence>
<reference evidence="10" key="2">
    <citation type="submission" date="2025-09" db="UniProtKB">
        <authorList>
            <consortium name="Ensembl"/>
        </authorList>
    </citation>
    <scope>IDENTIFICATION</scope>
</reference>
<dbReference type="PROSITE" id="PS01358">
    <property type="entry name" value="ZF_RANBP2_1"/>
    <property type="match status" value="1"/>
</dbReference>
<evidence type="ECO:0000256" key="2">
    <source>
        <dbReference type="ARBA" id="ARBA00022723"/>
    </source>
</evidence>
<evidence type="ECO:0000259" key="9">
    <source>
        <dbReference type="PROSITE" id="PS50199"/>
    </source>
</evidence>
<evidence type="ECO:0000256" key="6">
    <source>
        <dbReference type="ARBA" id="ARBA00022884"/>
    </source>
</evidence>
<reference evidence="10" key="1">
    <citation type="submission" date="2025-08" db="UniProtKB">
        <authorList>
            <consortium name="Ensembl"/>
        </authorList>
    </citation>
    <scope>IDENTIFICATION</scope>
</reference>
<keyword evidence="3" id="KW-0677">Repeat</keyword>
<keyword evidence="2" id="KW-0479">Metal-binding</keyword>
<feature type="domain" description="RanBP2-type" evidence="9">
    <location>
        <begin position="37"/>
        <end position="66"/>
    </location>
</feature>
<dbReference type="PANTHER" id="PTHR12999:SF17">
    <property type="entry name" value="ZINC FINGER RAN-BINDING DOMAIN-CONTAINING PROTEIN 2"/>
    <property type="match status" value="1"/>
</dbReference>
<dbReference type="Gene3D" id="4.10.1060.10">
    <property type="entry name" value="Zinc finger, RanBP2-type"/>
    <property type="match status" value="1"/>
</dbReference>
<evidence type="ECO:0000313" key="11">
    <source>
        <dbReference type="Proteomes" id="UP000694388"/>
    </source>
</evidence>
<keyword evidence="7" id="KW-0539">Nucleus</keyword>
<dbReference type="GO" id="GO:0005634">
    <property type="term" value="C:nucleus"/>
    <property type="evidence" value="ECO:0007669"/>
    <property type="project" value="UniProtKB-SubCell"/>
</dbReference>
<dbReference type="GO" id="GO:0003723">
    <property type="term" value="F:RNA binding"/>
    <property type="evidence" value="ECO:0007669"/>
    <property type="project" value="UniProtKB-KW"/>
</dbReference>
<evidence type="ECO:0000256" key="3">
    <source>
        <dbReference type="ARBA" id="ARBA00022737"/>
    </source>
</evidence>
<dbReference type="GO" id="GO:0008270">
    <property type="term" value="F:zinc ion binding"/>
    <property type="evidence" value="ECO:0007669"/>
    <property type="project" value="UniProtKB-KW"/>
</dbReference>